<dbReference type="InterPro" id="IPR045851">
    <property type="entry name" value="AMP-bd_C_sf"/>
</dbReference>
<dbReference type="InterPro" id="IPR020845">
    <property type="entry name" value="AMP-binding_CS"/>
</dbReference>
<dbReference type="GO" id="GO:0003824">
    <property type="term" value="F:catalytic activity"/>
    <property type="evidence" value="ECO:0007669"/>
    <property type="project" value="InterPro"/>
</dbReference>
<keyword evidence="3" id="KW-0596">Phosphopantetheine</keyword>
<keyword evidence="6" id="KW-0067">ATP-binding</keyword>
<keyword evidence="7" id="KW-0045">Antibiotic biosynthesis</keyword>
<dbReference type="Gene3D" id="2.30.38.10">
    <property type="entry name" value="Luciferase, Domain 3"/>
    <property type="match status" value="1"/>
</dbReference>
<dbReference type="InterPro" id="IPR009081">
    <property type="entry name" value="PP-bd_ACP"/>
</dbReference>
<feature type="domain" description="Carrier" evidence="8">
    <location>
        <begin position="953"/>
        <end position="1027"/>
    </location>
</feature>
<dbReference type="NCBIfam" id="TIGR01720">
    <property type="entry name" value="NRPS-para261"/>
    <property type="match status" value="1"/>
</dbReference>
<comment type="caution">
    <text evidence="9">The sequence shown here is derived from an EMBL/GenBank/DDBJ whole genome shotgun (WGS) entry which is preliminary data.</text>
</comment>
<dbReference type="Proteomes" id="UP000190696">
    <property type="component" value="Unassembled WGS sequence"/>
</dbReference>
<dbReference type="Gene3D" id="1.10.1200.10">
    <property type="entry name" value="ACP-like"/>
    <property type="match status" value="1"/>
</dbReference>
<protein>
    <submittedName>
        <fullName evidence="9">Non-ribosomal peptide synthase</fullName>
    </submittedName>
</protein>
<dbReference type="GO" id="GO:0017000">
    <property type="term" value="P:antibiotic biosynthetic process"/>
    <property type="evidence" value="ECO:0007669"/>
    <property type="project" value="UniProtKB-KW"/>
</dbReference>
<evidence type="ECO:0000259" key="8">
    <source>
        <dbReference type="PROSITE" id="PS50075"/>
    </source>
</evidence>
<keyword evidence="5" id="KW-0547">Nucleotide-binding</keyword>
<comment type="cofactor">
    <cofactor evidence="1">
        <name>pantetheine 4'-phosphate</name>
        <dbReference type="ChEBI" id="CHEBI:47942"/>
    </cofactor>
</comment>
<dbReference type="Gene3D" id="3.40.50.980">
    <property type="match status" value="2"/>
</dbReference>
<dbReference type="InterPro" id="IPR000873">
    <property type="entry name" value="AMP-dep_synth/lig_dom"/>
</dbReference>
<dbReference type="GO" id="GO:0008610">
    <property type="term" value="P:lipid biosynthetic process"/>
    <property type="evidence" value="ECO:0007669"/>
    <property type="project" value="UniProtKB-ARBA"/>
</dbReference>
<evidence type="ECO:0000313" key="10">
    <source>
        <dbReference type="Proteomes" id="UP000190696"/>
    </source>
</evidence>
<proteinExistence type="inferred from homology"/>
<dbReference type="Gene3D" id="3.30.300.30">
    <property type="match status" value="1"/>
</dbReference>
<evidence type="ECO:0000256" key="3">
    <source>
        <dbReference type="ARBA" id="ARBA00022450"/>
    </source>
</evidence>
<dbReference type="Pfam" id="PF00668">
    <property type="entry name" value="Condensation"/>
    <property type="match status" value="2"/>
</dbReference>
<dbReference type="InterPro" id="IPR001242">
    <property type="entry name" value="Condensation_dom"/>
</dbReference>
<sequence>MKYREYFSLTHPQQRIWYMEKINPHQPLHNIGGTVKIQGEVDFDCLEKAINYFIKKNDGIRHRFVESDEKVHQYVEKYHKYQVRYTIFNSQKDLDAWVQQEAAKPFDINEQDLFDFALFKLQDTKEGGYFVKVHHIISDGWSMNLLTEQICNAYTQILKGEKITDQLNSTYMYCLEKEESYLTSKRFMKDKNFWNEKFSKLPIVKRKNEVDCAKANRKTYSLTNNQSDEIKQFATDINVSVYAFFVALYYIYLNKVNGQDDLIIGMPVLNRAGKNEKNIVGMLTSTMPFRHTVDSEMTVLDFIKGINRELVRCYYHQKYPYDVLVKDLELKKKGYGDLFDTCINYYNTKLPTEINGTPIENEEFYNRNQIYSIQLIIREWSRLGGFNLDIDYKDHMYTEKQIEQMYLGISHLLNQMLESPNKKLMELEILPEDMWNKLIYEFNATNREYPKDKTIHQLFEEQVERTPDRVAICLEDKELTYRELNDRSNQLARYILKKNVTKGTVIGISTTHSLETIIGILGILKAGAVYLPIDPQYPSERVNYMLQDSDINILFTNFDISHQWDLSLYAVEVIHINAAHIYMGDTSNIKNRSEPTDLAYIIYTSGSTGNPKGTMIEQKGLVNYISWANQVYVGASENEVFPLYSSLAFDLTVTTIFTPLISGNQIIIYPADANEYVLYRIFKEKKASIIKLTPSHLFLLKDSDFAGCSIKKIIVGGENLTVDLAANIQKKLGRETKIYNEYGPTETVVGCMIHQFDIEKDKGVSVPIGVPAQNMKIYVLDSDLRPVPMGVVGEIYISGEGVARGYFNNQDLTRERFIVNPYSEKEQMYKSGDLARFIEGDKIEYLGRKDDQVKVRGFRIELKEIEINLQKYPSIKEVVVIDQEDYDGNRYLCAYYTENAKVKTSELFRFLKEILPVYMIPSYFIVLKEIPLTFNGKLDREALPKPEVKIEKKTEGEIESDLVGIIREVLNVEKVSIRDNFYHLGGDSIKAIQISSKIREKGIKIKTKDILANPVIEDMILYLEMTSTKEQKSNQQCVGSIETIPSISWFFSQDLNNINHYTQSVLVKVKDDVEVGILESAFSSLVCHHDAFRLNYRMETKELFYNQNNYNKKIKIESLDLSELSKTEQSIRIASIGEILKSSFNIENEILLKVCIFDLGDFGKRLLMTAHHLAVDGISWRIIFEDINQLYKQIENKQKTSLPPKDNSVQDWAIELKRMSKKIPESEKRYWEHVYQYEENSFNDFDLGLDRMEFCEKMIKKLTEEETMQLLQKANEAYRTKGNELMIIALSLVMAKYIKTNDVIIEIEGHGREELNDEIDVSRTIGWFTSLFPIRLQFEDVDISQQIKQLKEQLRSVPSKGLNYGVLKYISKELSSESRKYVRFNYLGDFNATFSNGIFEFAYENSGQDNSNKNEMDCLLDIVAYTVDKKLNLSITYSKNKFKQETISQFFMEYMNQLRDLIQHCCQRKHAEFTPSDFETANLSSEDLENIFNI</sequence>
<comment type="similarity">
    <text evidence="2">Belongs to the ATP-dependent AMP-binding enzyme family.</text>
</comment>
<dbReference type="PROSITE" id="PS50075">
    <property type="entry name" value="CARRIER"/>
    <property type="match status" value="1"/>
</dbReference>
<dbReference type="Pfam" id="PF00501">
    <property type="entry name" value="AMP-binding"/>
    <property type="match status" value="1"/>
</dbReference>
<dbReference type="GO" id="GO:0005524">
    <property type="term" value="F:ATP binding"/>
    <property type="evidence" value="ECO:0007669"/>
    <property type="project" value="UniProtKB-KW"/>
</dbReference>
<dbReference type="Gene3D" id="3.30.559.30">
    <property type="entry name" value="Nonribosomal peptide synthetase, condensation domain"/>
    <property type="match status" value="2"/>
</dbReference>
<reference evidence="9 10" key="1">
    <citation type="submission" date="2017-01" db="EMBL/GenBank/DDBJ databases">
        <title>Bacillus cereus isolates.</title>
        <authorList>
            <person name="Beno S.M."/>
        </authorList>
    </citation>
    <scope>NUCLEOTIDE SEQUENCE [LARGE SCALE GENOMIC DNA]</scope>
    <source>
        <strain evidence="9 10">FSL W7-1108</strain>
    </source>
</reference>
<dbReference type="Pfam" id="PF00550">
    <property type="entry name" value="PP-binding"/>
    <property type="match status" value="1"/>
</dbReference>
<dbReference type="InterPro" id="IPR023213">
    <property type="entry name" value="CAT-like_dom_sf"/>
</dbReference>
<evidence type="ECO:0000256" key="5">
    <source>
        <dbReference type="ARBA" id="ARBA00022741"/>
    </source>
</evidence>
<dbReference type="InterPro" id="IPR036736">
    <property type="entry name" value="ACP-like_sf"/>
</dbReference>
<dbReference type="InterPro" id="IPR010060">
    <property type="entry name" value="NRPS_synth"/>
</dbReference>
<dbReference type="InterPro" id="IPR006162">
    <property type="entry name" value="Ppantetheine_attach_site"/>
</dbReference>
<dbReference type="SUPFAM" id="SSF52777">
    <property type="entry name" value="CoA-dependent acyltransferases"/>
    <property type="match status" value="4"/>
</dbReference>
<name>A0A1S9T553_BACMY</name>
<evidence type="ECO:0000256" key="1">
    <source>
        <dbReference type="ARBA" id="ARBA00001957"/>
    </source>
</evidence>
<evidence type="ECO:0000313" key="9">
    <source>
        <dbReference type="EMBL" id="OOR05032.1"/>
    </source>
</evidence>
<dbReference type="PANTHER" id="PTHR45398:SF1">
    <property type="entry name" value="ENZYME, PUTATIVE (JCVI)-RELATED"/>
    <property type="match status" value="1"/>
</dbReference>
<evidence type="ECO:0000256" key="7">
    <source>
        <dbReference type="ARBA" id="ARBA00023194"/>
    </source>
</evidence>
<dbReference type="PROSITE" id="PS00455">
    <property type="entry name" value="AMP_BINDING"/>
    <property type="match status" value="1"/>
</dbReference>
<gene>
    <name evidence="9" type="ORF">BW900_19010</name>
</gene>
<dbReference type="FunFam" id="3.30.300.30:FF:000010">
    <property type="entry name" value="Enterobactin synthetase component F"/>
    <property type="match status" value="1"/>
</dbReference>
<evidence type="ECO:0000256" key="2">
    <source>
        <dbReference type="ARBA" id="ARBA00006432"/>
    </source>
</evidence>
<accession>A0A1S9T553</accession>
<evidence type="ECO:0000256" key="4">
    <source>
        <dbReference type="ARBA" id="ARBA00022553"/>
    </source>
</evidence>
<dbReference type="PANTHER" id="PTHR45398">
    <property type="match status" value="1"/>
</dbReference>
<dbReference type="FunFam" id="3.40.50.980:FF:000001">
    <property type="entry name" value="Non-ribosomal peptide synthetase"/>
    <property type="match status" value="1"/>
</dbReference>
<evidence type="ECO:0000256" key="6">
    <source>
        <dbReference type="ARBA" id="ARBA00022840"/>
    </source>
</evidence>
<dbReference type="GO" id="GO:0044550">
    <property type="term" value="P:secondary metabolite biosynthetic process"/>
    <property type="evidence" value="ECO:0007669"/>
    <property type="project" value="UniProtKB-ARBA"/>
</dbReference>
<dbReference type="InterPro" id="IPR010071">
    <property type="entry name" value="AA_adenyl_dom"/>
</dbReference>
<dbReference type="EMBL" id="MUAI01000018">
    <property type="protein sequence ID" value="OOR05032.1"/>
    <property type="molecule type" value="Genomic_DNA"/>
</dbReference>
<dbReference type="RefSeq" id="WP_033733070.1">
    <property type="nucleotide sequence ID" value="NZ_JBCMHX010000031.1"/>
</dbReference>
<dbReference type="SUPFAM" id="SSF56801">
    <property type="entry name" value="Acetyl-CoA synthetase-like"/>
    <property type="match status" value="1"/>
</dbReference>
<dbReference type="Gene3D" id="3.30.559.10">
    <property type="entry name" value="Chloramphenicol acetyltransferase-like domain"/>
    <property type="match status" value="2"/>
</dbReference>
<dbReference type="SUPFAM" id="SSF47336">
    <property type="entry name" value="ACP-like"/>
    <property type="match status" value="1"/>
</dbReference>
<dbReference type="NCBIfam" id="TIGR01733">
    <property type="entry name" value="AA-adenyl-dom"/>
    <property type="match status" value="1"/>
</dbReference>
<dbReference type="PROSITE" id="PS00012">
    <property type="entry name" value="PHOSPHOPANTETHEINE"/>
    <property type="match status" value="1"/>
</dbReference>
<organism evidence="9 10">
    <name type="scientific">Bacillus mycoides</name>
    <dbReference type="NCBI Taxonomy" id="1405"/>
    <lineage>
        <taxon>Bacteria</taxon>
        <taxon>Bacillati</taxon>
        <taxon>Bacillota</taxon>
        <taxon>Bacilli</taxon>
        <taxon>Bacillales</taxon>
        <taxon>Bacillaceae</taxon>
        <taxon>Bacillus</taxon>
        <taxon>Bacillus cereus group</taxon>
    </lineage>
</organism>
<keyword evidence="4" id="KW-0597">Phosphoprotein</keyword>